<accession>A0A8J8MLX0</accession>
<dbReference type="Proteomes" id="UP000683246">
    <property type="component" value="Chromosome"/>
</dbReference>
<dbReference type="KEGG" id="vpy:HZI73_15880"/>
<evidence type="ECO:0000313" key="2">
    <source>
        <dbReference type="Proteomes" id="UP000683246"/>
    </source>
</evidence>
<dbReference type="AlphaFoldDB" id="A0A8J8MLX0"/>
<proteinExistence type="predicted"/>
<name>A0A8J8MLX0_9FIRM</name>
<dbReference type="Pfam" id="PF16161">
    <property type="entry name" value="DUF4867"/>
    <property type="match status" value="1"/>
</dbReference>
<evidence type="ECO:0000313" key="1">
    <source>
        <dbReference type="EMBL" id="QUI23678.1"/>
    </source>
</evidence>
<dbReference type="RefSeq" id="WP_246552184.1">
    <property type="nucleotide sequence ID" value="NZ_CP058649.1"/>
</dbReference>
<reference evidence="1" key="1">
    <citation type="submission" date="2020-07" db="EMBL/GenBank/DDBJ databases">
        <title>Vallitalea pronyensis genome.</title>
        <authorList>
            <person name="Postec A."/>
        </authorList>
    </citation>
    <scope>NUCLEOTIDE SEQUENCE</scope>
    <source>
        <strain evidence="1">FatNI3</strain>
    </source>
</reference>
<sequence>MYQTIKNKNQHIRMMHVTQSSVRPYGRMITGYDFSELIDYMHLKTAIPQEGNRYLPAIQEMEHTALFEHLMHGYYGGMPIQIGYCNGQNTQLNGLEYHKGREIVLAITDLVLLLGHVQDIKEKQYHSENVVGVFVPKETAIELYATTLHFAPCKVHKKGFKSSIILPEGTNSPINYNGGVHTYEEGLLFKKNKWLLVHSENTKLMRQDAYVGIIGENTRVNYVS</sequence>
<organism evidence="1 2">
    <name type="scientific">Vallitalea pronyensis</name>
    <dbReference type="NCBI Taxonomy" id="1348613"/>
    <lineage>
        <taxon>Bacteria</taxon>
        <taxon>Bacillati</taxon>
        <taxon>Bacillota</taxon>
        <taxon>Clostridia</taxon>
        <taxon>Lachnospirales</taxon>
        <taxon>Vallitaleaceae</taxon>
        <taxon>Vallitalea</taxon>
    </lineage>
</organism>
<keyword evidence="2" id="KW-1185">Reference proteome</keyword>
<gene>
    <name evidence="1" type="ORF">HZI73_15880</name>
</gene>
<protein>
    <submittedName>
        <fullName evidence="1">DUF4867 family protein</fullName>
    </submittedName>
</protein>
<dbReference type="EMBL" id="CP058649">
    <property type="protein sequence ID" value="QUI23678.1"/>
    <property type="molecule type" value="Genomic_DNA"/>
</dbReference>
<dbReference type="InterPro" id="IPR032358">
    <property type="entry name" value="DUF4867"/>
</dbReference>